<feature type="chain" id="PRO_5026872898" description="DUF1735 domain-containing protein" evidence="1">
    <location>
        <begin position="22"/>
        <end position="178"/>
    </location>
</feature>
<evidence type="ECO:0000313" key="2">
    <source>
        <dbReference type="EMBL" id="CAA9232896.1"/>
    </source>
</evidence>
<sequence length="178" mass="18950">MKIIKNLFLLLGLLAAGTACDDQFEDDLVRDNRPEVPVTFPGAMSVGFNPYYTASLKDTAEVTTGAAPTITIQMSIPENSGRSIQEISKIVVGGTAINAGTVSNPRIAAYAGPLPVVGTSATFTTPVRNFYLRAGRLSAADRQALGSVGYVERALMFLITLDDGSQIVPVQLRVRFTP</sequence>
<evidence type="ECO:0000256" key="1">
    <source>
        <dbReference type="SAM" id="SignalP"/>
    </source>
</evidence>
<proteinExistence type="predicted"/>
<gene>
    <name evidence="2" type="ORF">AVDCRST_MAG56-1005</name>
</gene>
<dbReference type="PROSITE" id="PS51257">
    <property type="entry name" value="PROKAR_LIPOPROTEIN"/>
    <property type="match status" value="1"/>
</dbReference>
<protein>
    <recommendedName>
        <fullName evidence="3">DUF1735 domain-containing protein</fullName>
    </recommendedName>
</protein>
<organism evidence="2">
    <name type="scientific">uncultured Cytophagales bacterium</name>
    <dbReference type="NCBI Taxonomy" id="158755"/>
    <lineage>
        <taxon>Bacteria</taxon>
        <taxon>Pseudomonadati</taxon>
        <taxon>Bacteroidota</taxon>
        <taxon>Sphingobacteriia</taxon>
        <taxon>Sphingobacteriales</taxon>
        <taxon>environmental samples</taxon>
    </lineage>
</organism>
<evidence type="ECO:0008006" key="3">
    <source>
        <dbReference type="Google" id="ProtNLM"/>
    </source>
</evidence>
<reference evidence="2" key="1">
    <citation type="submission" date="2020-02" db="EMBL/GenBank/DDBJ databases">
        <authorList>
            <person name="Meier V. D."/>
        </authorList>
    </citation>
    <scope>NUCLEOTIDE SEQUENCE</scope>
    <source>
        <strain evidence="2">AVDCRST_MAG56</strain>
    </source>
</reference>
<dbReference type="AlphaFoldDB" id="A0A6J4HSR9"/>
<accession>A0A6J4HSR9</accession>
<name>A0A6J4HSR9_9SPHI</name>
<keyword evidence="1" id="KW-0732">Signal</keyword>
<dbReference type="EMBL" id="CADCTQ010000097">
    <property type="protein sequence ID" value="CAA9232896.1"/>
    <property type="molecule type" value="Genomic_DNA"/>
</dbReference>
<feature type="signal peptide" evidence="1">
    <location>
        <begin position="1"/>
        <end position="21"/>
    </location>
</feature>